<comment type="caution">
    <text evidence="2">The sequence shown here is derived from an EMBL/GenBank/DDBJ whole genome shotgun (WGS) entry which is preliminary data.</text>
</comment>
<dbReference type="EMBL" id="JAQQWM010000002">
    <property type="protein sequence ID" value="KAK8077110.1"/>
    <property type="molecule type" value="Genomic_DNA"/>
</dbReference>
<feature type="compositionally biased region" description="Gly residues" evidence="1">
    <location>
        <begin position="350"/>
        <end position="374"/>
    </location>
</feature>
<sequence>MLLPIRRPFADPGVKTTTRYNNGGSLEELIQKYRRLGQHVPETFIWHVTVELGKALMYLWQGPRNDVVPWVSIRHRALTAENVFVNYESTKSGARFANGTPRNAFPQIVLGNFSRAARRDDPAADLLPSAMMEAYMNYSDYGVLLRRLAQAHIPEDEAPEQVAMRDACFHGLRLCQPARYSQELVDWLSGNFEYPNMRTSDIFQIQTVNNVPSPNYVSPLRNSPLLAYNAKSARRWGVGATSFTSTTPTRPPPDQQLHGARRRVVDQAVRAHALRLLQRGRPAAGGLDRWSVALGSRQPLRPHRELRWMEWVFPKLYPVDVRTDVSKQRGAGRPRRFYVEPGPVAAAAANGGGGGGGSGGGGGGGGNGGGGNDGDGGDDNSDSEDDENDENGDDTEDEEDSEDDVDMEVDEDDEDEEDEDDTKDEGDVQMGELVMW</sequence>
<reference evidence="2 3" key="1">
    <citation type="submission" date="2023-01" db="EMBL/GenBank/DDBJ databases">
        <title>Analysis of 21 Apiospora genomes using comparative genomics revels a genus with tremendous synthesis potential of carbohydrate active enzymes and secondary metabolites.</title>
        <authorList>
            <person name="Sorensen T."/>
        </authorList>
    </citation>
    <scope>NUCLEOTIDE SEQUENCE [LARGE SCALE GENOMIC DNA]</scope>
    <source>
        <strain evidence="2 3">CBS 83171</strain>
    </source>
</reference>
<keyword evidence="3" id="KW-1185">Reference proteome</keyword>
<protein>
    <recommendedName>
        <fullName evidence="4">Protein kinase domain-containing protein</fullName>
    </recommendedName>
</protein>
<feature type="compositionally biased region" description="Acidic residues" evidence="1">
    <location>
        <begin position="375"/>
        <end position="424"/>
    </location>
</feature>
<accession>A0ABR1W0S9</accession>
<feature type="region of interest" description="Disordered" evidence="1">
    <location>
        <begin position="349"/>
        <end position="436"/>
    </location>
</feature>
<dbReference type="SUPFAM" id="SSF48371">
    <property type="entry name" value="ARM repeat"/>
    <property type="match status" value="1"/>
</dbReference>
<evidence type="ECO:0008006" key="4">
    <source>
        <dbReference type="Google" id="ProtNLM"/>
    </source>
</evidence>
<dbReference type="InterPro" id="IPR016024">
    <property type="entry name" value="ARM-type_fold"/>
</dbReference>
<proteinExistence type="predicted"/>
<dbReference type="SUPFAM" id="SSF56112">
    <property type="entry name" value="Protein kinase-like (PK-like)"/>
    <property type="match status" value="1"/>
</dbReference>
<dbReference type="InterPro" id="IPR011009">
    <property type="entry name" value="Kinase-like_dom_sf"/>
</dbReference>
<evidence type="ECO:0000256" key="1">
    <source>
        <dbReference type="SAM" id="MobiDB-lite"/>
    </source>
</evidence>
<evidence type="ECO:0000313" key="3">
    <source>
        <dbReference type="Proteomes" id="UP001446871"/>
    </source>
</evidence>
<dbReference type="Gene3D" id="1.10.510.10">
    <property type="entry name" value="Transferase(Phosphotransferase) domain 1"/>
    <property type="match status" value="1"/>
</dbReference>
<name>A0ABR1W0S9_9PEZI</name>
<dbReference type="Proteomes" id="UP001446871">
    <property type="component" value="Unassembled WGS sequence"/>
</dbReference>
<gene>
    <name evidence="2" type="ORF">PG996_003280</name>
</gene>
<organism evidence="2 3">
    <name type="scientific">Apiospora saccharicola</name>
    <dbReference type="NCBI Taxonomy" id="335842"/>
    <lineage>
        <taxon>Eukaryota</taxon>
        <taxon>Fungi</taxon>
        <taxon>Dikarya</taxon>
        <taxon>Ascomycota</taxon>
        <taxon>Pezizomycotina</taxon>
        <taxon>Sordariomycetes</taxon>
        <taxon>Xylariomycetidae</taxon>
        <taxon>Amphisphaeriales</taxon>
        <taxon>Apiosporaceae</taxon>
        <taxon>Apiospora</taxon>
    </lineage>
</organism>
<evidence type="ECO:0000313" key="2">
    <source>
        <dbReference type="EMBL" id="KAK8077110.1"/>
    </source>
</evidence>